<dbReference type="GO" id="GO:0070531">
    <property type="term" value="C:BRCA1-A complex"/>
    <property type="evidence" value="ECO:0007669"/>
    <property type="project" value="TreeGrafter"/>
</dbReference>
<keyword evidence="10" id="KW-0539">Nucleus</keyword>
<comment type="subcellular location">
    <subcellularLocation>
        <location evidence="2">Chromosome</location>
    </subcellularLocation>
    <subcellularLocation>
        <location evidence="1">Nucleus</location>
    </subcellularLocation>
</comment>
<dbReference type="SMART" id="SM00292">
    <property type="entry name" value="BRCT"/>
    <property type="match status" value="2"/>
</dbReference>
<proteinExistence type="predicted"/>
<evidence type="ECO:0000256" key="4">
    <source>
        <dbReference type="ARBA" id="ARBA00022723"/>
    </source>
</evidence>
<dbReference type="GO" id="GO:0005694">
    <property type="term" value="C:chromosome"/>
    <property type="evidence" value="ECO:0007669"/>
    <property type="project" value="UniProtKB-SubCell"/>
</dbReference>
<dbReference type="GO" id="GO:0043009">
    <property type="term" value="P:chordate embryonic development"/>
    <property type="evidence" value="ECO:0007669"/>
    <property type="project" value="TreeGrafter"/>
</dbReference>
<dbReference type="PIRSF" id="PIRSF001734">
    <property type="entry name" value="BRCA1"/>
    <property type="match status" value="1"/>
</dbReference>
<dbReference type="InterPro" id="IPR018957">
    <property type="entry name" value="Znf_C3HC4_RING-type"/>
</dbReference>
<dbReference type="OrthoDB" id="6105938at2759"/>
<dbReference type="Gene3D" id="3.30.40.10">
    <property type="entry name" value="Zinc/RING finger domain, C3HC4 (zinc finger)"/>
    <property type="match status" value="1"/>
</dbReference>
<keyword evidence="8" id="KW-0862">Zinc</keyword>
<dbReference type="PANTHER" id="PTHR13763">
    <property type="entry name" value="BREAST CANCER TYPE 1 SUSCEPTIBILITY PROTEIN BRCA1"/>
    <property type="match status" value="1"/>
</dbReference>
<feature type="region of interest" description="Disordered" evidence="14">
    <location>
        <begin position="811"/>
        <end position="836"/>
    </location>
</feature>
<dbReference type="GO" id="GO:0007095">
    <property type="term" value="P:mitotic G2 DNA damage checkpoint signaling"/>
    <property type="evidence" value="ECO:0007669"/>
    <property type="project" value="TreeGrafter"/>
</dbReference>
<evidence type="ECO:0000313" key="18">
    <source>
        <dbReference type="Proteomes" id="UP000694680"/>
    </source>
</evidence>
<sequence length="1421" mass="156284">MATPKSSDVKKGISSLWDTLQCPICLDLVAAPVSTKCNHQFCKFCIFKLLDSSKQNKSDCPVCKAKITKRSLQESPGFQKLVAGLQDMIQSYQHDTGTNFFTGSSQQKRHFNSPEAEATKEFHNLSPANKRGRDLQIVDDPADGNPPESHSSTIAARDGYAQLIGFEDVHFVTANEGLDSGLGDGPPASDCKLDNSAQSAETMQMELSDIRKEAISTLHNKGKRTFDESHCLLPNSEETEPHLLGKSLRRKKKKKPEEILEHRKKKSLEKVTEWLLKVPTQGSPELEDMENDAEDSDCGSCTSTIDIHKHNIDFNPRKEDKTKALEEQVFGAVYKRERRSNRVSSPPFNGFSKPSSNTKEKTCVSKSYVENDLTVDDFEQRSQENMETENGMEDLENTSSDFLPIAEQKVVREENSSNACMEEFKNLFKSDKNECLSMVSCPPSDIESQQQAEVPRRKTRHSLHQVDDDLKEKANEIFEGTEQKEKRKSNTRKSERNKPVRVAKPLVLVGVENGGGSPKKRGRSAEIQVQIESYPSSEDQEAPRRSTRKIKRLQDFQVVHKTKNSTLPGKARNVGKISNNSKCVTVESTTLLENGSKMKVTAINGCVYDQDLEEIENTGTNERLPYVRAAEDVAEPLPVETVKLPCASDVSVVPNSISPTQKDVLEPAQENKKPPDCFLNNTQSEASVCEAECAEMDNDENESDTEQLLKSFKATKRKSFNLHGPAITNTWISSSDKVNMLGGHIERQHQDVLDVGSLKPDQTHQKASSDSGKSQQSDLIPPSVSPALGIKKNCQSPDQVVVVSTHLDRSYLGKSRTTGHGNPRSSPSSSLTPNQVSKLEVESLQLSVVPQVVDAGLHFTTVGPEDDHKSFAYSEIQESELDCFAEDAAQVKEGGYMSMGHLDGDRCSGNRTEDGLIAESSLTPDGLTSPAVQKEPNRNSSGEISIHSSLKSNPRRKRRAQRLESSSGSDSSGSKEDFPSLAQIFRTTAAAAPAVHQDQEVPSEAERCEDVGAEAEGPSSPDCVGPSQASVDLFGTPEEAGDVPVINTEVSMESSQFSSEVLVTQQKMEMQKELVRLEKLMALVSEVLQEKEGSPSKDIPSGGKATGNGFQRADFRDQDTAQDSSWKDGAGAERDTNANTSERKGLTEACGTKLGSSKDIAAQPSSQSGPTFKAPAHSKAHSSTAAVQTVNECSSPSDGQEDKENDSPPKDKCKAKLLLVSSGLGPGEQIMVKKFAKRVGARVISQVTPEVTHVVMRTNEQLVCERTLKYFLGIAGRKWVVSFQWISECFKQKKLLDESPFEVRGDVVNGPNHQGPFRARTTDDRNLLMKGYKICFQGSFTDMSTVEMEWMVELCGAAVVKNPLRFDGKQKSNQLVIVQPRSDFSSSTSSNLSKHATVLTRGWLLDTVATYTLQNYDVYKT</sequence>
<dbReference type="GO" id="GO:0000724">
    <property type="term" value="P:double-strand break repair via homologous recombination"/>
    <property type="evidence" value="ECO:0007669"/>
    <property type="project" value="TreeGrafter"/>
</dbReference>
<evidence type="ECO:0000256" key="1">
    <source>
        <dbReference type="ARBA" id="ARBA00004123"/>
    </source>
</evidence>
<dbReference type="Proteomes" id="UP000694680">
    <property type="component" value="Chromosome 19"/>
</dbReference>
<feature type="region of interest" description="Disordered" evidence="14">
    <location>
        <begin position="920"/>
        <end position="977"/>
    </location>
</feature>
<evidence type="ECO:0000259" key="15">
    <source>
        <dbReference type="PROSITE" id="PS50089"/>
    </source>
</evidence>
<evidence type="ECO:0000256" key="10">
    <source>
        <dbReference type="ARBA" id="ARBA00023242"/>
    </source>
</evidence>
<feature type="region of interest" description="Disordered" evidence="14">
    <location>
        <begin position="1089"/>
        <end position="1211"/>
    </location>
</feature>
<feature type="region of interest" description="Disordered" evidence="14">
    <location>
        <begin position="446"/>
        <end position="502"/>
    </location>
</feature>
<dbReference type="InterPro" id="IPR001357">
    <property type="entry name" value="BRCT_dom"/>
</dbReference>
<dbReference type="GO" id="GO:0004842">
    <property type="term" value="F:ubiquitin-protein transferase activity"/>
    <property type="evidence" value="ECO:0007669"/>
    <property type="project" value="TreeGrafter"/>
</dbReference>
<feature type="domain" description="RING-type" evidence="15">
    <location>
        <begin position="22"/>
        <end position="64"/>
    </location>
</feature>
<dbReference type="SUPFAM" id="SSF57850">
    <property type="entry name" value="RING/U-box"/>
    <property type="match status" value="1"/>
</dbReference>
<feature type="domain" description="BRCT" evidence="16">
    <location>
        <begin position="1232"/>
        <end position="1303"/>
    </location>
</feature>
<name>A0A8C5GCI5_GOUWI</name>
<evidence type="ECO:0000256" key="9">
    <source>
        <dbReference type="ARBA" id="ARBA00023204"/>
    </source>
</evidence>
<gene>
    <name evidence="17" type="primary">brca1</name>
</gene>
<keyword evidence="11" id="KW-0131">Cell cycle</keyword>
<evidence type="ECO:0000256" key="6">
    <source>
        <dbReference type="ARBA" id="ARBA00022763"/>
    </source>
</evidence>
<dbReference type="GO" id="GO:0008270">
    <property type="term" value="F:zinc ion binding"/>
    <property type="evidence" value="ECO:0007669"/>
    <property type="project" value="UniProtKB-KW"/>
</dbReference>
<dbReference type="Pfam" id="PF00097">
    <property type="entry name" value="zf-C3HC4"/>
    <property type="match status" value="1"/>
</dbReference>
<evidence type="ECO:0000256" key="12">
    <source>
        <dbReference type="ARBA" id="ARBA00031556"/>
    </source>
</evidence>
<feature type="region of interest" description="Disordered" evidence="14">
    <location>
        <begin position="759"/>
        <end position="791"/>
    </location>
</feature>
<dbReference type="SUPFAM" id="SSF52113">
    <property type="entry name" value="BRCT domain"/>
    <property type="match status" value="2"/>
</dbReference>
<organism evidence="17 18">
    <name type="scientific">Gouania willdenowi</name>
    <name type="common">Blunt-snouted clingfish</name>
    <name type="synonym">Lepadogaster willdenowi</name>
    <dbReference type="NCBI Taxonomy" id="441366"/>
    <lineage>
        <taxon>Eukaryota</taxon>
        <taxon>Metazoa</taxon>
        <taxon>Chordata</taxon>
        <taxon>Craniata</taxon>
        <taxon>Vertebrata</taxon>
        <taxon>Euteleostomi</taxon>
        <taxon>Actinopterygii</taxon>
        <taxon>Neopterygii</taxon>
        <taxon>Teleostei</taxon>
        <taxon>Neoteleostei</taxon>
        <taxon>Acanthomorphata</taxon>
        <taxon>Ovalentaria</taxon>
        <taxon>Blenniimorphae</taxon>
        <taxon>Blenniiformes</taxon>
        <taxon>Gobiesocoidei</taxon>
        <taxon>Gobiesocidae</taxon>
        <taxon>Gobiesocinae</taxon>
        <taxon>Gouania</taxon>
    </lineage>
</organism>
<protein>
    <recommendedName>
        <fullName evidence="12">RING-type E3 ubiquitin transferase BRCA1</fullName>
    </recommendedName>
</protein>
<reference evidence="17" key="3">
    <citation type="submission" date="2025-09" db="UniProtKB">
        <authorList>
            <consortium name="Ensembl"/>
        </authorList>
    </citation>
    <scope>IDENTIFICATION</scope>
</reference>
<evidence type="ECO:0000256" key="8">
    <source>
        <dbReference type="ARBA" id="ARBA00022833"/>
    </source>
</evidence>
<evidence type="ECO:0000256" key="3">
    <source>
        <dbReference type="ARBA" id="ARBA00022454"/>
    </source>
</evidence>
<dbReference type="InterPro" id="IPR013083">
    <property type="entry name" value="Znf_RING/FYVE/PHD"/>
</dbReference>
<dbReference type="FunFam" id="3.40.50.10190:FF:000006">
    <property type="entry name" value="Breast cancer type 1 susceptibility protein homolog"/>
    <property type="match status" value="1"/>
</dbReference>
<dbReference type="CDD" id="cd17735">
    <property type="entry name" value="BRCT_BRCA1_rpt1"/>
    <property type="match status" value="1"/>
</dbReference>
<accession>A0A8C5GCI5</accession>
<keyword evidence="5" id="KW-0677">Repeat</keyword>
<feature type="compositionally biased region" description="Polar residues" evidence="14">
    <location>
        <begin position="815"/>
        <end position="836"/>
    </location>
</feature>
<dbReference type="PROSITE" id="PS00518">
    <property type="entry name" value="ZF_RING_1"/>
    <property type="match status" value="1"/>
</dbReference>
<feature type="compositionally biased region" description="Polar residues" evidence="14">
    <location>
        <begin position="765"/>
        <end position="778"/>
    </location>
</feature>
<dbReference type="PROSITE" id="PS50089">
    <property type="entry name" value="ZF_RING_2"/>
    <property type="match status" value="1"/>
</dbReference>
<feature type="compositionally biased region" description="Basic and acidic residues" evidence="14">
    <location>
        <begin position="464"/>
        <end position="485"/>
    </location>
</feature>
<evidence type="ECO:0000256" key="7">
    <source>
        <dbReference type="ARBA" id="ARBA00022771"/>
    </source>
</evidence>
<keyword evidence="6" id="KW-0227">DNA damage</keyword>
<reference evidence="17" key="2">
    <citation type="submission" date="2025-08" db="UniProtKB">
        <authorList>
            <consortium name="Ensembl"/>
        </authorList>
    </citation>
    <scope>IDENTIFICATION</scope>
</reference>
<dbReference type="Pfam" id="PF00533">
    <property type="entry name" value="BRCT"/>
    <property type="match status" value="1"/>
</dbReference>
<feature type="compositionally biased region" description="Basic and acidic residues" evidence="14">
    <location>
        <begin position="1130"/>
        <end position="1146"/>
    </location>
</feature>
<dbReference type="GO" id="GO:0031436">
    <property type="term" value="C:BRCA1-BARD1 complex"/>
    <property type="evidence" value="ECO:0007669"/>
    <property type="project" value="TreeGrafter"/>
</dbReference>
<keyword evidence="9" id="KW-0234">DNA repair</keyword>
<feature type="region of interest" description="Disordered" evidence="14">
    <location>
        <begin position="113"/>
        <end position="153"/>
    </location>
</feature>
<dbReference type="CDD" id="cd16498">
    <property type="entry name" value="RING-HC_BRCA1"/>
    <property type="match status" value="1"/>
</dbReference>
<dbReference type="PANTHER" id="PTHR13763:SF0">
    <property type="entry name" value="BREAST CANCER TYPE 1 SUSCEPTIBILITY PROTEIN"/>
    <property type="match status" value="1"/>
</dbReference>
<keyword evidence="7 13" id="KW-0863">Zinc-finger</keyword>
<keyword evidence="4" id="KW-0479">Metal-binding</keyword>
<dbReference type="PROSITE" id="PS50172">
    <property type="entry name" value="BRCT"/>
    <property type="match status" value="2"/>
</dbReference>
<dbReference type="InterPro" id="IPR001841">
    <property type="entry name" value="Znf_RING"/>
</dbReference>
<evidence type="ECO:0000313" key="17">
    <source>
        <dbReference type="Ensembl" id="ENSGWIP00000028315.1"/>
    </source>
</evidence>
<evidence type="ECO:0000256" key="13">
    <source>
        <dbReference type="PROSITE-ProRule" id="PRU00175"/>
    </source>
</evidence>
<feature type="region of interest" description="Disordered" evidence="14">
    <location>
        <begin position="990"/>
        <end position="1025"/>
    </location>
</feature>
<dbReference type="InterPro" id="IPR036420">
    <property type="entry name" value="BRCT_dom_sf"/>
</dbReference>
<evidence type="ECO:0000259" key="16">
    <source>
        <dbReference type="PROSITE" id="PS50172"/>
    </source>
</evidence>
<feature type="compositionally biased region" description="Polar residues" evidence="14">
    <location>
        <begin position="938"/>
        <end position="952"/>
    </location>
</feature>
<evidence type="ECO:0000256" key="14">
    <source>
        <dbReference type="SAM" id="MobiDB-lite"/>
    </source>
</evidence>
<dbReference type="Gene3D" id="3.40.50.10190">
    <property type="entry name" value="BRCT domain"/>
    <property type="match status" value="2"/>
</dbReference>
<evidence type="ECO:0000256" key="11">
    <source>
        <dbReference type="ARBA" id="ARBA00023306"/>
    </source>
</evidence>
<evidence type="ECO:0000256" key="2">
    <source>
        <dbReference type="ARBA" id="ARBA00004286"/>
    </source>
</evidence>
<evidence type="ECO:0000256" key="5">
    <source>
        <dbReference type="ARBA" id="ARBA00022737"/>
    </source>
</evidence>
<dbReference type="Ensembl" id="ENSGWIT00000030881.1">
    <property type="protein sequence ID" value="ENSGWIP00000028315.1"/>
    <property type="gene ID" value="ENSGWIG00000014782.1"/>
</dbReference>
<feature type="compositionally biased region" description="Basic and acidic residues" evidence="14">
    <location>
        <begin position="1200"/>
        <end position="1211"/>
    </location>
</feature>
<keyword evidence="3" id="KW-0158">Chromosome</keyword>
<reference evidence="17" key="1">
    <citation type="submission" date="2020-06" db="EMBL/GenBank/DDBJ databases">
        <authorList>
            <consortium name="Wellcome Sanger Institute Data Sharing"/>
        </authorList>
    </citation>
    <scope>NUCLEOTIDE SEQUENCE [LARGE SCALE GENOMIC DNA]</scope>
</reference>
<feature type="domain" description="BRCT" evidence="16">
    <location>
        <begin position="1324"/>
        <end position="1421"/>
    </location>
</feature>
<dbReference type="InterPro" id="IPR031099">
    <property type="entry name" value="BRCA1-associated"/>
</dbReference>
<keyword evidence="18" id="KW-1185">Reference proteome</keyword>
<dbReference type="GO" id="GO:0045944">
    <property type="term" value="P:positive regulation of transcription by RNA polymerase II"/>
    <property type="evidence" value="ECO:0007669"/>
    <property type="project" value="TreeGrafter"/>
</dbReference>
<dbReference type="SMART" id="SM00184">
    <property type="entry name" value="RING"/>
    <property type="match status" value="1"/>
</dbReference>
<dbReference type="InterPro" id="IPR017907">
    <property type="entry name" value="Znf_RING_CS"/>
</dbReference>
<feature type="compositionally biased region" description="Polar residues" evidence="14">
    <location>
        <begin position="1181"/>
        <end position="1198"/>
    </location>
</feature>